<name>A0A0F5MTL4_9MYCO</name>
<evidence type="ECO:0000256" key="3">
    <source>
        <dbReference type="PIRNR" id="PIRNR036492"/>
    </source>
</evidence>
<reference evidence="8" key="2">
    <citation type="submission" date="2015-04" db="EMBL/GenBank/DDBJ databases">
        <title>Genome sequence of Mycobacterium arupense strain GUC1.</title>
        <authorList>
            <person name="Greninger A.L."/>
            <person name="Cunningham G."/>
            <person name="Chiu C.Y."/>
            <person name="Miller S."/>
        </authorList>
    </citation>
    <scope>NUCLEOTIDE SEQUENCE</scope>
    <source>
        <strain evidence="8">GUC1</strain>
    </source>
</reference>
<evidence type="ECO:0000256" key="1">
    <source>
        <dbReference type="ARBA" id="ARBA00009986"/>
    </source>
</evidence>
<comment type="similarity">
    <text evidence="1 3 6">Belongs to the aldehyde dehydrogenase family.</text>
</comment>
<evidence type="ECO:0000259" key="7">
    <source>
        <dbReference type="Pfam" id="PF00171"/>
    </source>
</evidence>
<dbReference type="GO" id="GO:0004777">
    <property type="term" value="F:succinate-semialdehyde dehydrogenase (NAD+) activity"/>
    <property type="evidence" value="ECO:0007669"/>
    <property type="project" value="TreeGrafter"/>
</dbReference>
<evidence type="ECO:0000256" key="5">
    <source>
        <dbReference type="PROSITE-ProRule" id="PRU10007"/>
    </source>
</evidence>
<dbReference type="GO" id="GO:0006081">
    <property type="term" value="P:aldehyde metabolic process"/>
    <property type="evidence" value="ECO:0007669"/>
    <property type="project" value="InterPro"/>
</dbReference>
<evidence type="ECO:0000313" key="9">
    <source>
        <dbReference type="EMBL" id="ORA01002.1"/>
    </source>
</evidence>
<dbReference type="Gene3D" id="3.40.309.10">
    <property type="entry name" value="Aldehyde Dehydrogenase, Chain A, domain 2"/>
    <property type="match status" value="1"/>
</dbReference>
<dbReference type="InterPro" id="IPR016163">
    <property type="entry name" value="Ald_DH_C"/>
</dbReference>
<evidence type="ECO:0000256" key="2">
    <source>
        <dbReference type="ARBA" id="ARBA00023002"/>
    </source>
</evidence>
<dbReference type="RefSeq" id="WP_046190656.1">
    <property type="nucleotide sequence ID" value="NZ_JACKUJ010000043.1"/>
</dbReference>
<dbReference type="Proteomes" id="UP000192327">
    <property type="component" value="Unassembled WGS sequence"/>
</dbReference>
<evidence type="ECO:0000313" key="8">
    <source>
        <dbReference type="EMBL" id="KKB98031.1"/>
    </source>
</evidence>
<dbReference type="OrthoDB" id="6882680at2"/>
<dbReference type="STRING" id="342002.BST15_00120"/>
<accession>A0A0F5MTL4</accession>
<evidence type="ECO:0000313" key="10">
    <source>
        <dbReference type="Proteomes" id="UP000034416"/>
    </source>
</evidence>
<evidence type="ECO:0000256" key="6">
    <source>
        <dbReference type="RuleBase" id="RU003345"/>
    </source>
</evidence>
<dbReference type="InterPro" id="IPR029510">
    <property type="entry name" value="Ald_DH_CS_GLU"/>
</dbReference>
<dbReference type="FunFam" id="3.40.309.10:FF:000009">
    <property type="entry name" value="Aldehyde dehydrogenase A"/>
    <property type="match status" value="1"/>
</dbReference>
<feature type="active site" evidence="4 5">
    <location>
        <position position="239"/>
    </location>
</feature>
<dbReference type="GO" id="GO:0009450">
    <property type="term" value="P:gamma-aminobutyric acid catabolic process"/>
    <property type="evidence" value="ECO:0007669"/>
    <property type="project" value="TreeGrafter"/>
</dbReference>
<proteinExistence type="inferred from homology"/>
<dbReference type="EMBL" id="LASW01000090">
    <property type="protein sequence ID" value="KKB98031.1"/>
    <property type="molecule type" value="Genomic_DNA"/>
</dbReference>
<sequence length="507" mass="53872">MTAVQSRADSTITVRNPATGAVSGTVPIDDPATVAAKAAQLVSAQPEWEALGPLGRKRWLLAWQDWILDNADHITEVLISETGKSHGDASIEAVATADAIAYWASHAKEFLADRHPKAHSPLYRVKRFTTAYRPYPLVGVITPWNFPFAMPGLDVPPALAAGAAVLLKPSEVTPLSAVEFVRGWTEIGAPPVLGLTTGYGETGQALIEHADFLQFTGSTATGRKVAVACAQRLIPYGLELGGKDPAIVLADADLDRAANGIAWGGLFNSGQVCVSVERVYVEAPVYDQFVAKLAARVGEVQQGHDGDTGAMATEAQRDIVARHVDEARAAGARVVTGGSATGVGTYFAPTVIADVDSSMTCMTEETFGPTLPVIKVADENEAVRLANDSPYGLSATVWTADKRRGERLARRLEVGAVNVNDALVNVFCPGLPMGGWKESGVGYRAGGASGILKYSRQQAITSPRLPTQKSELLWYPSSKRRMAVALGAMRVFAARGRRRFGRRPSSG</sequence>
<reference evidence="9 11" key="3">
    <citation type="submission" date="2016-12" db="EMBL/GenBank/DDBJ databases">
        <title>The new phylogeny of genus Mycobacterium.</title>
        <authorList>
            <person name="Tortoli E."/>
            <person name="Trovato A."/>
            <person name="Cirillo D.M."/>
        </authorList>
    </citation>
    <scope>NUCLEOTIDE SEQUENCE [LARGE SCALE GENOMIC DNA]</scope>
    <source>
        <strain evidence="9 11">DSM 44942</strain>
    </source>
</reference>
<feature type="domain" description="Aldehyde dehydrogenase" evidence="7">
    <location>
        <begin position="8"/>
        <end position="459"/>
    </location>
</feature>
<evidence type="ECO:0000313" key="11">
    <source>
        <dbReference type="Proteomes" id="UP000192327"/>
    </source>
</evidence>
<dbReference type="PANTHER" id="PTHR43353">
    <property type="entry name" value="SUCCINATE-SEMIALDEHYDE DEHYDROGENASE, MITOCHONDRIAL"/>
    <property type="match status" value="1"/>
</dbReference>
<dbReference type="InterPro" id="IPR012394">
    <property type="entry name" value="Aldehyde_DH_NAD(P)"/>
</dbReference>
<dbReference type="Pfam" id="PF00171">
    <property type="entry name" value="Aldedh"/>
    <property type="match status" value="1"/>
</dbReference>
<dbReference type="InterPro" id="IPR050740">
    <property type="entry name" value="Aldehyde_DH_Superfamily"/>
</dbReference>
<dbReference type="PATRIC" id="fig|342002.3.peg.1230"/>
<keyword evidence="2 3" id="KW-0560">Oxidoreductase</keyword>
<comment type="caution">
    <text evidence="8">The sequence shown here is derived from an EMBL/GenBank/DDBJ whole genome shotgun (WGS) entry which is preliminary data.</text>
</comment>
<evidence type="ECO:0000256" key="4">
    <source>
        <dbReference type="PIRSR" id="PIRSR036492-1"/>
    </source>
</evidence>
<dbReference type="PIRSF" id="PIRSF036492">
    <property type="entry name" value="ALDH"/>
    <property type="match status" value="1"/>
</dbReference>
<dbReference type="PANTHER" id="PTHR43353:SF5">
    <property type="entry name" value="SUCCINATE-SEMIALDEHYDE DEHYDROGENASE, MITOCHONDRIAL"/>
    <property type="match status" value="1"/>
</dbReference>
<dbReference type="InterPro" id="IPR015590">
    <property type="entry name" value="Aldehyde_DH_dom"/>
</dbReference>
<feature type="active site" evidence="4">
    <location>
        <position position="273"/>
    </location>
</feature>
<organism evidence="8 10">
    <name type="scientific">Mycolicibacter arupensis</name>
    <dbReference type="NCBI Taxonomy" id="342002"/>
    <lineage>
        <taxon>Bacteria</taxon>
        <taxon>Bacillati</taxon>
        <taxon>Actinomycetota</taxon>
        <taxon>Actinomycetes</taxon>
        <taxon>Mycobacteriales</taxon>
        <taxon>Mycobacteriaceae</taxon>
        <taxon>Mycolicibacter</taxon>
    </lineage>
</organism>
<protein>
    <recommendedName>
        <fullName evidence="3">Aldehyde dehydrogenase</fullName>
    </recommendedName>
</protein>
<dbReference type="AlphaFoldDB" id="A0A0F5MTL4"/>
<gene>
    <name evidence="9" type="ORF">BST15_00120</name>
    <name evidence="8" type="ORF">WR43_16360</name>
</gene>
<dbReference type="Gene3D" id="3.40.605.10">
    <property type="entry name" value="Aldehyde Dehydrogenase, Chain A, domain 1"/>
    <property type="match status" value="1"/>
</dbReference>
<dbReference type="SUPFAM" id="SSF53720">
    <property type="entry name" value="ALDH-like"/>
    <property type="match status" value="1"/>
</dbReference>
<reference evidence="10" key="1">
    <citation type="submission" date="2015-04" db="EMBL/GenBank/DDBJ databases">
        <title>Genome sequence of Mycobacterium arupense GUC1.</title>
        <authorList>
            <person name="Greninger A.L."/>
            <person name="Cunningham G."/>
            <person name="Chiu C.Y."/>
            <person name="Miller S."/>
        </authorList>
    </citation>
    <scope>NUCLEOTIDE SEQUENCE [LARGE SCALE GENOMIC DNA]</scope>
    <source>
        <strain evidence="10">GUC1</strain>
    </source>
</reference>
<dbReference type="CDD" id="cd07099">
    <property type="entry name" value="ALDH_DDALDH"/>
    <property type="match status" value="1"/>
</dbReference>
<dbReference type="InterPro" id="IPR016161">
    <property type="entry name" value="Ald_DH/histidinol_DH"/>
</dbReference>
<dbReference type="EMBL" id="MVHH01000001">
    <property type="protein sequence ID" value="ORA01002.1"/>
    <property type="molecule type" value="Genomic_DNA"/>
</dbReference>
<dbReference type="PROSITE" id="PS00687">
    <property type="entry name" value="ALDEHYDE_DEHYDR_GLU"/>
    <property type="match status" value="1"/>
</dbReference>
<dbReference type="InterPro" id="IPR016162">
    <property type="entry name" value="Ald_DH_N"/>
</dbReference>
<keyword evidence="11" id="KW-1185">Reference proteome</keyword>
<dbReference type="Proteomes" id="UP000034416">
    <property type="component" value="Unassembled WGS sequence"/>
</dbReference>